<dbReference type="AlphaFoldDB" id="A0A5B9DMZ3"/>
<comment type="subcellular location">
    <subcellularLocation>
        <location evidence="1">Membrane</location>
        <topology evidence="1">Multi-pass membrane protein</topology>
    </subcellularLocation>
</comment>
<comment type="similarity">
    <text evidence="2">Belongs to the TspO/BZRP family.</text>
</comment>
<proteinExistence type="inferred from homology"/>
<dbReference type="Proteomes" id="UP000321062">
    <property type="component" value="Chromosome"/>
</dbReference>
<dbReference type="RefSeq" id="WP_147655746.1">
    <property type="nucleotide sequence ID" value="NZ_BMFM01000001.1"/>
</dbReference>
<organism evidence="6 7">
    <name type="scientific">Paradevosia tibetensis</name>
    <dbReference type="NCBI Taxonomy" id="1447062"/>
    <lineage>
        <taxon>Bacteria</taxon>
        <taxon>Pseudomonadati</taxon>
        <taxon>Pseudomonadota</taxon>
        <taxon>Alphaproteobacteria</taxon>
        <taxon>Hyphomicrobiales</taxon>
        <taxon>Devosiaceae</taxon>
        <taxon>Paradevosia</taxon>
    </lineage>
</organism>
<dbReference type="Pfam" id="PF03073">
    <property type="entry name" value="TspO_MBR"/>
    <property type="match status" value="1"/>
</dbReference>
<protein>
    <submittedName>
        <fullName evidence="6">Tryptophan-rich sensory protein</fullName>
    </submittedName>
</protein>
<dbReference type="Gene3D" id="1.20.1260.100">
    <property type="entry name" value="TspO/MBR protein"/>
    <property type="match status" value="1"/>
</dbReference>
<dbReference type="InterPro" id="IPR004307">
    <property type="entry name" value="TspO_MBR"/>
</dbReference>
<gene>
    <name evidence="6" type="ORF">FNA67_08510</name>
</gene>
<dbReference type="EMBL" id="CP041690">
    <property type="protein sequence ID" value="QEE20214.1"/>
    <property type="molecule type" value="Genomic_DNA"/>
</dbReference>
<name>A0A5B9DMZ3_9HYPH</name>
<evidence type="ECO:0000256" key="1">
    <source>
        <dbReference type="ARBA" id="ARBA00004141"/>
    </source>
</evidence>
<dbReference type="GO" id="GO:0033013">
    <property type="term" value="P:tetrapyrrole metabolic process"/>
    <property type="evidence" value="ECO:0007669"/>
    <property type="project" value="UniProtKB-ARBA"/>
</dbReference>
<dbReference type="InterPro" id="IPR038330">
    <property type="entry name" value="TspO/MBR-related_sf"/>
</dbReference>
<evidence type="ECO:0000256" key="5">
    <source>
        <dbReference type="ARBA" id="ARBA00023136"/>
    </source>
</evidence>
<keyword evidence="5" id="KW-0472">Membrane</keyword>
<dbReference type="GO" id="GO:0016020">
    <property type="term" value="C:membrane"/>
    <property type="evidence" value="ECO:0007669"/>
    <property type="project" value="UniProtKB-SubCell"/>
</dbReference>
<dbReference type="FunFam" id="1.20.1260.100:FF:000001">
    <property type="entry name" value="translocator protein 2"/>
    <property type="match status" value="1"/>
</dbReference>
<dbReference type="OrthoDB" id="9795496at2"/>
<evidence type="ECO:0000313" key="6">
    <source>
        <dbReference type="EMBL" id="QEE20214.1"/>
    </source>
</evidence>
<sequence>MNSLAIDYRSPRSLVILAIFLVVVIGMGALIGINTAPGEWYASLNKPPFNPPNWVFGPVWFTLYVLIAIAGWRTFMRDSGGTEMKAWFGQMLLNWAWSPVWFTLHLLWPAFAVIVVMWLLIVAFIAGSWRKDRVSAWLFVPYLAWVSFASLLNLSVAILN</sequence>
<reference evidence="6 7" key="1">
    <citation type="journal article" date="2015" name="Int. J. Syst. Evol. Microbiol.">
        <title>Youhaiella tibetensis gen. nov., sp. nov., isolated from subsurface sediment.</title>
        <authorList>
            <person name="Wang Y.X."/>
            <person name="Huang F.Q."/>
            <person name="Nogi Y."/>
            <person name="Pang S.J."/>
            <person name="Wang P.K."/>
            <person name="Lv J."/>
        </authorList>
    </citation>
    <scope>NUCLEOTIDE SEQUENCE [LARGE SCALE GENOMIC DNA]</scope>
    <source>
        <strain evidence="7">fig4</strain>
    </source>
</reference>
<dbReference type="CDD" id="cd15904">
    <property type="entry name" value="TSPO_MBR"/>
    <property type="match status" value="1"/>
</dbReference>
<dbReference type="KEGG" id="yti:FNA67_08510"/>
<dbReference type="PANTHER" id="PTHR10057:SF0">
    <property type="entry name" value="TRANSLOCATOR PROTEIN"/>
    <property type="match status" value="1"/>
</dbReference>
<evidence type="ECO:0000256" key="3">
    <source>
        <dbReference type="ARBA" id="ARBA00022692"/>
    </source>
</evidence>
<dbReference type="PANTHER" id="PTHR10057">
    <property type="entry name" value="PERIPHERAL-TYPE BENZODIAZEPINE RECEPTOR"/>
    <property type="match status" value="1"/>
</dbReference>
<evidence type="ECO:0000256" key="4">
    <source>
        <dbReference type="ARBA" id="ARBA00022989"/>
    </source>
</evidence>
<keyword evidence="7" id="KW-1185">Reference proteome</keyword>
<dbReference type="PIRSF" id="PIRSF005859">
    <property type="entry name" value="PBR"/>
    <property type="match status" value="1"/>
</dbReference>
<evidence type="ECO:0000256" key="2">
    <source>
        <dbReference type="ARBA" id="ARBA00007524"/>
    </source>
</evidence>
<keyword evidence="3" id="KW-0812">Transmembrane</keyword>
<keyword evidence="4" id="KW-1133">Transmembrane helix</keyword>
<accession>A0A5B9DMZ3</accession>
<evidence type="ECO:0000313" key="7">
    <source>
        <dbReference type="Proteomes" id="UP000321062"/>
    </source>
</evidence>